<keyword evidence="4" id="KW-1185">Reference proteome</keyword>
<comment type="caution">
    <text evidence="3">The sequence shown here is derived from an EMBL/GenBank/DDBJ whole genome shotgun (WGS) entry which is preliminary data.</text>
</comment>
<feature type="coiled-coil region" evidence="1">
    <location>
        <begin position="78"/>
        <end position="162"/>
    </location>
</feature>
<dbReference type="Proteomes" id="UP000003688">
    <property type="component" value="Unassembled WGS sequence"/>
</dbReference>
<protein>
    <submittedName>
        <fullName evidence="3">Uncharacterized protein</fullName>
    </submittedName>
</protein>
<organism evidence="3 4">
    <name type="scientific">Pedosphaera parvula (strain Ellin514)</name>
    <dbReference type="NCBI Taxonomy" id="320771"/>
    <lineage>
        <taxon>Bacteria</taxon>
        <taxon>Pseudomonadati</taxon>
        <taxon>Verrucomicrobiota</taxon>
        <taxon>Pedosphaerae</taxon>
        <taxon>Pedosphaerales</taxon>
        <taxon>Pedosphaeraceae</taxon>
        <taxon>Pedosphaera</taxon>
    </lineage>
</organism>
<evidence type="ECO:0000313" key="3">
    <source>
        <dbReference type="EMBL" id="EEF60848.1"/>
    </source>
</evidence>
<keyword evidence="2" id="KW-0472">Membrane</keyword>
<keyword evidence="1" id="KW-0175">Coiled coil</keyword>
<proteinExistence type="predicted"/>
<evidence type="ECO:0000313" key="4">
    <source>
        <dbReference type="Proteomes" id="UP000003688"/>
    </source>
</evidence>
<feature type="transmembrane region" description="Helical" evidence="2">
    <location>
        <begin position="53"/>
        <end position="73"/>
    </location>
</feature>
<keyword evidence="2" id="KW-1133">Transmembrane helix</keyword>
<gene>
    <name evidence="3" type="ORF">Cflav_PD4017</name>
</gene>
<dbReference type="EMBL" id="ABOX02000013">
    <property type="protein sequence ID" value="EEF60848.1"/>
    <property type="molecule type" value="Genomic_DNA"/>
</dbReference>
<accession>B9XGS7</accession>
<sequence length="303" mass="33219">MNEEQIEKVLRAAPPVKVPAGLLEKLKGEIALPPQQSRKTESVPIANHGWLKLWIPALSFAAFFISCLVVVGVQTNTLSELRRENDRLRTAAQGLEALRTQNVEYQRLYTQSQSMEQLRKDNAELHRLKEEVEKLRVQASEVEKLQAENQKLQAMNAAASQQAGAAAGGSDFFAEAEAKADCIHCINNLKQIGLAARIWSNDRGGNLPSVSDFLSMTNELATPKILICPADKSRKTPDWSDVAAGGISYRMSAPGVDEGNPNAVYVECPLHGNILLVDGSVQKLGTNYASKLKMENGRMVLSR</sequence>
<dbReference type="AlphaFoldDB" id="B9XGS7"/>
<evidence type="ECO:0000256" key="2">
    <source>
        <dbReference type="SAM" id="Phobius"/>
    </source>
</evidence>
<keyword evidence="2" id="KW-0812">Transmembrane</keyword>
<reference evidence="3 4" key="1">
    <citation type="journal article" date="2011" name="J. Bacteriol.">
        <title>Genome sequence of 'Pedosphaera parvula' Ellin514, an aerobic Verrucomicrobial isolate from pasture soil.</title>
        <authorList>
            <person name="Kant R."/>
            <person name="van Passel M.W."/>
            <person name="Sangwan P."/>
            <person name="Palva A."/>
            <person name="Lucas S."/>
            <person name="Copeland A."/>
            <person name="Lapidus A."/>
            <person name="Glavina Del Rio T."/>
            <person name="Dalin E."/>
            <person name="Tice H."/>
            <person name="Bruce D."/>
            <person name="Goodwin L."/>
            <person name="Pitluck S."/>
            <person name="Chertkov O."/>
            <person name="Larimer F.W."/>
            <person name="Land M.L."/>
            <person name="Hauser L."/>
            <person name="Brettin T.S."/>
            <person name="Detter J.C."/>
            <person name="Han S."/>
            <person name="de Vos W.M."/>
            <person name="Janssen P.H."/>
            <person name="Smidt H."/>
        </authorList>
    </citation>
    <scope>NUCLEOTIDE SEQUENCE [LARGE SCALE GENOMIC DNA]</scope>
    <source>
        <strain evidence="3 4">Ellin514</strain>
    </source>
</reference>
<dbReference type="RefSeq" id="WP_007415023.1">
    <property type="nucleotide sequence ID" value="NZ_ABOX02000013.1"/>
</dbReference>
<dbReference type="STRING" id="320771.Cflav_PD4017"/>
<evidence type="ECO:0000256" key="1">
    <source>
        <dbReference type="SAM" id="Coils"/>
    </source>
</evidence>
<name>B9XGS7_PEDPL</name>